<evidence type="ECO:0000313" key="2">
    <source>
        <dbReference type="EMBL" id="AQY22314.1"/>
    </source>
</evidence>
<gene>
    <name evidence="2" type="ORF">AB406_1368</name>
    <name evidence="3" type="ORF">OKE68_07975</name>
</gene>
<proteinExistence type="predicted"/>
<protein>
    <submittedName>
        <fullName evidence="3">DUF4173 domain-containing protein</fullName>
    </submittedName>
</protein>
<dbReference type="EMBL" id="JAOZYT010000048">
    <property type="protein sequence ID" value="MCW0524248.1"/>
    <property type="molecule type" value="Genomic_DNA"/>
</dbReference>
<feature type="transmembrane region" description="Helical" evidence="1">
    <location>
        <begin position="54"/>
        <end position="83"/>
    </location>
</feature>
<feature type="transmembrane region" description="Helical" evidence="1">
    <location>
        <begin position="272"/>
        <end position="291"/>
    </location>
</feature>
<feature type="transmembrane region" description="Helical" evidence="1">
    <location>
        <begin position="370"/>
        <end position="389"/>
    </location>
</feature>
<keyword evidence="1" id="KW-0472">Membrane</keyword>
<keyword evidence="1" id="KW-1133">Transmembrane helix</keyword>
<dbReference type="Proteomes" id="UP000189883">
    <property type="component" value="Chromosome"/>
</dbReference>
<organism evidence="2 4">
    <name type="scientific">Riemerella anatipestifer</name>
    <name type="common">Moraxella anatipestifer</name>
    <dbReference type="NCBI Taxonomy" id="34085"/>
    <lineage>
        <taxon>Bacteria</taxon>
        <taxon>Pseudomonadati</taxon>
        <taxon>Bacteroidota</taxon>
        <taxon>Flavobacteriia</taxon>
        <taxon>Flavobacteriales</taxon>
        <taxon>Weeksellaceae</taxon>
        <taxon>Riemerella</taxon>
    </lineage>
</organism>
<dbReference type="AlphaFoldDB" id="A0A1A5FG03"/>
<feature type="transmembrane region" description="Helical" evidence="1">
    <location>
        <begin position="233"/>
        <end position="252"/>
    </location>
</feature>
<feature type="transmembrane region" description="Helical" evidence="1">
    <location>
        <begin position="134"/>
        <end position="152"/>
    </location>
</feature>
<dbReference type="EMBL" id="CP011859">
    <property type="protein sequence ID" value="AQY22314.1"/>
    <property type="molecule type" value="Genomic_DNA"/>
</dbReference>
<evidence type="ECO:0000313" key="3">
    <source>
        <dbReference type="EMBL" id="MCW0524248.1"/>
    </source>
</evidence>
<name>A0A1A5FG03_RIEAN</name>
<dbReference type="Proteomes" id="UP001207440">
    <property type="component" value="Unassembled WGS sequence"/>
</dbReference>
<keyword evidence="1" id="KW-0812">Transmembrane</keyword>
<accession>A0A1A5FG03</accession>
<sequence length="464" mass="54384">MKKHYLIFGSTLVFVILFYQENLGVNLGILGVLLSLVTLIITPKQRKTKTFLSLFVLSLFSSFAFAWYGDFVSFAALITSVLLLRYKAQNRNMKAILALPIGIINGFTFVCKFFNFDYWLDVKSSSSDSRKGRLFIWLIPLLFFVTFFFIYSTASKHFSDLLNFDWNLDIPQILALSALGFYLTFNYWLFSAEKFSLKYNRLLSNQFEKNFHLKKPTPTYSFIDIDSERMSGVASFVVLNLLLLIFICTFNYEQFFEDRISASQLSSDTHQRINTIIISIIMAVLVILFYFKSHFNFDEKAKHLKLLAKVWLLLNAVLVISAGIKNTEYILHFGLTYKRLGVYIFLILCIIGLFFTYLKVINKKTNAYLFNYMFWYFYGTILACSFINWGSLITTYNINTGKGQDYDFIQSLDFNHQQIIDNYYRKNPQIYFHDKEYMKQDIKSNKNNSFLSKSIYYETLPSDF</sequence>
<feature type="transmembrane region" description="Helical" evidence="1">
    <location>
        <begin position="303"/>
        <end position="324"/>
    </location>
</feature>
<feature type="transmembrane region" description="Helical" evidence="1">
    <location>
        <begin position="172"/>
        <end position="190"/>
    </location>
</feature>
<dbReference type="GeneID" id="93718576"/>
<feature type="transmembrane region" description="Helical" evidence="1">
    <location>
        <begin position="340"/>
        <end position="358"/>
    </location>
</feature>
<feature type="transmembrane region" description="Helical" evidence="1">
    <location>
        <begin position="26"/>
        <end position="42"/>
    </location>
</feature>
<evidence type="ECO:0000256" key="1">
    <source>
        <dbReference type="SAM" id="Phobius"/>
    </source>
</evidence>
<dbReference type="Pfam" id="PF13687">
    <property type="entry name" value="DUF4153"/>
    <property type="match status" value="1"/>
</dbReference>
<feature type="transmembrane region" description="Helical" evidence="1">
    <location>
        <begin position="95"/>
        <end position="114"/>
    </location>
</feature>
<dbReference type="OrthoDB" id="627992at2"/>
<reference evidence="3" key="2">
    <citation type="submission" date="2022-10" db="EMBL/GenBank/DDBJ databases">
        <title>Sifting through the core-genome to identify putative cross-protective antigens against Riemerella anatipestifer.</title>
        <authorList>
            <person name="Zheng X."/>
            <person name="Zhang W."/>
        </authorList>
    </citation>
    <scope>NUCLEOTIDE SEQUENCE</scope>
    <source>
        <strain evidence="3">ZWRA178</strain>
    </source>
</reference>
<dbReference type="RefSeq" id="WP_013447114.1">
    <property type="nucleotide sequence ID" value="NZ_CP011859.1"/>
</dbReference>
<dbReference type="InterPro" id="IPR025291">
    <property type="entry name" value="DUF4153"/>
</dbReference>
<reference evidence="2 4" key="1">
    <citation type="submission" date="2015-06" db="EMBL/GenBank/DDBJ databases">
        <title>R. anatipestifer strain HXb2 is the most virulent strain so far, and the genome sequence would help us uncover the pathogenesis.</title>
        <authorList>
            <person name="Hu Q."/>
            <person name="Qi J."/>
            <person name="Bo H."/>
            <person name="Liu G."/>
            <person name="Tao M."/>
            <person name="Ding Y."/>
            <person name="Xue Y."/>
        </authorList>
    </citation>
    <scope>NUCLEOTIDE SEQUENCE [LARGE SCALE GENOMIC DNA]</scope>
    <source>
        <strain evidence="2 4">HXb2</strain>
    </source>
</reference>
<evidence type="ECO:0000313" key="4">
    <source>
        <dbReference type="Proteomes" id="UP000189883"/>
    </source>
</evidence>